<organism evidence="2 3">
    <name type="scientific">Vibrio tapetis subsp. tapetis</name>
    <dbReference type="NCBI Taxonomy" id="1671868"/>
    <lineage>
        <taxon>Bacteria</taxon>
        <taxon>Pseudomonadati</taxon>
        <taxon>Pseudomonadota</taxon>
        <taxon>Gammaproteobacteria</taxon>
        <taxon>Vibrionales</taxon>
        <taxon>Vibrionaceae</taxon>
        <taxon>Vibrio</taxon>
    </lineage>
</organism>
<evidence type="ECO:0000313" key="3">
    <source>
        <dbReference type="Proteomes" id="UP000235828"/>
    </source>
</evidence>
<dbReference type="PIRSF" id="PIRSF021320">
    <property type="entry name" value="DUF984"/>
    <property type="match status" value="1"/>
</dbReference>
<dbReference type="Proteomes" id="UP000235828">
    <property type="component" value="Chromosome B"/>
</dbReference>
<dbReference type="CDD" id="cd06553">
    <property type="entry name" value="ASCH_Ef3133_like"/>
    <property type="match status" value="1"/>
</dbReference>
<dbReference type="InterPro" id="IPR009326">
    <property type="entry name" value="DUF984"/>
</dbReference>
<keyword evidence="3" id="KW-1185">Reference proteome</keyword>
<reference evidence="2 3" key="1">
    <citation type="submission" date="2017-10" db="EMBL/GenBank/DDBJ databases">
        <authorList>
            <person name="Banno H."/>
            <person name="Chua N.-H."/>
        </authorList>
    </citation>
    <scope>NUCLEOTIDE SEQUENCE [LARGE SCALE GENOMIC DNA]</scope>
    <source>
        <strain evidence="2">Vibrio tapetis CECT4600</strain>
    </source>
</reference>
<evidence type="ECO:0000313" key="2">
    <source>
        <dbReference type="EMBL" id="SON52008.1"/>
    </source>
</evidence>
<feature type="domain" description="ASCH" evidence="1">
    <location>
        <begin position="30"/>
        <end position="153"/>
    </location>
</feature>
<dbReference type="KEGG" id="vta:B0397"/>
<dbReference type="Gene3D" id="3.10.400.10">
    <property type="entry name" value="Sulfate adenylyltransferase"/>
    <property type="match status" value="1"/>
</dbReference>
<dbReference type="SUPFAM" id="SSF88697">
    <property type="entry name" value="PUA domain-like"/>
    <property type="match status" value="1"/>
</dbReference>
<sequence length="156" mass="18038">MKPEYQAYIEQYLSQLSEQERNAVPQFTAEHFCADEFNANECARLINQRIKTASCSLKQGYDIDNEPLPEVGRLTLVLDWQQDPVCIIKVTEVSLCPFDQVSDAFAYAEGEGDRSYQWWHKAHLDFFTQYAAEVGADFQPDSELVLERFEKVFPLN</sequence>
<gene>
    <name evidence="2" type="ORF">VTAP4600_B0397</name>
</gene>
<dbReference type="OrthoDB" id="9807542at2"/>
<dbReference type="AlphaFoldDB" id="A0A2N8ZJC6"/>
<dbReference type="RefSeq" id="WP_102524357.1">
    <property type="nucleotide sequence ID" value="NZ_LT960612.1"/>
</dbReference>
<name>A0A2N8ZJC6_9VIBR</name>
<dbReference type="SMART" id="SM01022">
    <property type="entry name" value="ASCH"/>
    <property type="match status" value="1"/>
</dbReference>
<dbReference type="Pfam" id="PF04266">
    <property type="entry name" value="ASCH"/>
    <property type="match status" value="1"/>
</dbReference>
<protein>
    <recommendedName>
        <fullName evidence="1">ASCH domain-containing protein</fullName>
    </recommendedName>
</protein>
<dbReference type="InterPro" id="IPR015947">
    <property type="entry name" value="PUA-like_sf"/>
</dbReference>
<dbReference type="EMBL" id="LT960612">
    <property type="protein sequence ID" value="SON52008.1"/>
    <property type="molecule type" value="Genomic_DNA"/>
</dbReference>
<evidence type="ECO:0000259" key="1">
    <source>
        <dbReference type="SMART" id="SM01022"/>
    </source>
</evidence>
<dbReference type="PANTHER" id="PTHR39203:SF1">
    <property type="entry name" value="CYTOPLASMIC PROTEIN"/>
    <property type="match status" value="1"/>
</dbReference>
<accession>A0A2N8ZJC6</accession>
<proteinExistence type="predicted"/>
<dbReference type="PANTHER" id="PTHR39203">
    <property type="entry name" value="CYTOPLASMIC PROTEIN-RELATED"/>
    <property type="match status" value="1"/>
</dbReference>
<dbReference type="InterPro" id="IPR007374">
    <property type="entry name" value="ASCH_domain"/>
</dbReference>